<proteinExistence type="predicted"/>
<sequence length="492" mass="55921">MKKYILSAILFVWGFSSCSDLEELNLNPNNVPETHPQLLLTDIEWNAFQVEGVSPMFASRMVVQTDGENANQYYNWNRAGFGDYAKLRNITKMMEEAERIGNTAYTALGKFFRAYYFYNLTLTFGDIPYSDALQGETDEIYAPAYDTQKDIFKGILQELEDADALLANNNSIIAGDIIYNGSTSQWRKCINSFRLKVLITLSKKESDSDLNVKSTFAGIYNNSPILESNDDNGQLIFIDELGSRYTEYNSSSYGSARYMDSTYVKRLQDLSDPRLFIFCGQTRNAKEAGLAINDFSAYEGGDPIAPYNEVNLKAAAGKVSKVNLRYTTDPTTEPHVFLGYTELQLILAEAAVRGWISTSAKDHYENAVKASFEFYNAHATDFAEYVNADAANEYLQVQLVDFSNASSNEEQLKRIMLQKYIPSFLQGGWRMYFDHLRTGYPEFRIDGTNTPPLRWMYPTSEYQQNSEHVSAAITTQFGEGKDKIRETSWWLK</sequence>
<dbReference type="InterPro" id="IPR041662">
    <property type="entry name" value="SusD-like_2"/>
</dbReference>
<dbReference type="STRING" id="1544798.LH29_04600"/>
<accession>A0A0D8JFV5</accession>
<dbReference type="InterPro" id="IPR011990">
    <property type="entry name" value="TPR-like_helical_dom_sf"/>
</dbReference>
<evidence type="ECO:0000313" key="1">
    <source>
        <dbReference type="EMBL" id="KJF44733.1"/>
    </source>
</evidence>
<dbReference type="OrthoDB" id="1109828at2"/>
<dbReference type="AlphaFoldDB" id="A0A0D8JFV5"/>
<reference evidence="1 2" key="1">
    <citation type="submission" date="2014-09" db="EMBL/GenBank/DDBJ databases">
        <title>Draft Genome Sequence of Draconibacterium sp. JN14CK-3.</title>
        <authorList>
            <person name="Dong C."/>
            <person name="Lai Q."/>
            <person name="Shao Z."/>
        </authorList>
    </citation>
    <scope>NUCLEOTIDE SEQUENCE [LARGE SCALE GENOMIC DNA]</scope>
    <source>
        <strain evidence="1 2">JN14CK-3</strain>
    </source>
</reference>
<dbReference type="EMBL" id="JRHC01000001">
    <property type="protein sequence ID" value="KJF44733.1"/>
    <property type="molecule type" value="Genomic_DNA"/>
</dbReference>
<organism evidence="1 2">
    <name type="scientific">Draconibacterium sediminis</name>
    <dbReference type="NCBI Taxonomy" id="1544798"/>
    <lineage>
        <taxon>Bacteria</taxon>
        <taxon>Pseudomonadati</taxon>
        <taxon>Bacteroidota</taxon>
        <taxon>Bacteroidia</taxon>
        <taxon>Marinilabiliales</taxon>
        <taxon>Prolixibacteraceae</taxon>
        <taxon>Draconibacterium</taxon>
    </lineage>
</organism>
<evidence type="ECO:0000313" key="2">
    <source>
        <dbReference type="Proteomes" id="UP000032544"/>
    </source>
</evidence>
<dbReference type="PATRIC" id="fig|1544798.3.peg.935"/>
<protein>
    <recommendedName>
        <fullName evidence="3">Starch-binding protein</fullName>
    </recommendedName>
</protein>
<dbReference type="Proteomes" id="UP000032544">
    <property type="component" value="Unassembled WGS sequence"/>
</dbReference>
<name>A0A0D8JFV5_9BACT</name>
<gene>
    <name evidence="1" type="ORF">LH29_04600</name>
</gene>
<dbReference type="RefSeq" id="WP_045026268.1">
    <property type="nucleotide sequence ID" value="NZ_JRHC01000001.1"/>
</dbReference>
<dbReference type="Pfam" id="PF12771">
    <property type="entry name" value="SusD-like_2"/>
    <property type="match status" value="1"/>
</dbReference>
<keyword evidence="2" id="KW-1185">Reference proteome</keyword>
<dbReference type="PROSITE" id="PS51257">
    <property type="entry name" value="PROKAR_LIPOPROTEIN"/>
    <property type="match status" value="1"/>
</dbReference>
<comment type="caution">
    <text evidence="1">The sequence shown here is derived from an EMBL/GenBank/DDBJ whole genome shotgun (WGS) entry which is preliminary data.</text>
</comment>
<dbReference type="Gene3D" id="1.25.40.390">
    <property type="match status" value="1"/>
</dbReference>
<dbReference type="SUPFAM" id="SSF48452">
    <property type="entry name" value="TPR-like"/>
    <property type="match status" value="1"/>
</dbReference>
<evidence type="ECO:0008006" key="3">
    <source>
        <dbReference type="Google" id="ProtNLM"/>
    </source>
</evidence>